<dbReference type="Proteomes" id="UP000799118">
    <property type="component" value="Unassembled WGS sequence"/>
</dbReference>
<evidence type="ECO:0000313" key="2">
    <source>
        <dbReference type="EMBL" id="KAE9410895.1"/>
    </source>
</evidence>
<reference evidence="2" key="1">
    <citation type="journal article" date="2019" name="Environ. Microbiol.">
        <title>Fungal ecological strategies reflected in gene transcription - a case study of two litter decomposers.</title>
        <authorList>
            <person name="Barbi F."/>
            <person name="Kohler A."/>
            <person name="Barry K."/>
            <person name="Baskaran P."/>
            <person name="Daum C."/>
            <person name="Fauchery L."/>
            <person name="Ihrmark K."/>
            <person name="Kuo A."/>
            <person name="LaButti K."/>
            <person name="Lipzen A."/>
            <person name="Morin E."/>
            <person name="Grigoriev I.V."/>
            <person name="Henrissat B."/>
            <person name="Lindahl B."/>
            <person name="Martin F."/>
        </authorList>
    </citation>
    <scope>NUCLEOTIDE SEQUENCE</scope>
    <source>
        <strain evidence="2">JB14</strain>
    </source>
</reference>
<proteinExistence type="predicted"/>
<keyword evidence="3" id="KW-1185">Reference proteome</keyword>
<evidence type="ECO:0000313" key="3">
    <source>
        <dbReference type="Proteomes" id="UP000799118"/>
    </source>
</evidence>
<gene>
    <name evidence="2" type="ORF">BT96DRAFT_912312</name>
</gene>
<evidence type="ECO:0000256" key="1">
    <source>
        <dbReference type="SAM" id="MobiDB-lite"/>
    </source>
</evidence>
<dbReference type="AlphaFoldDB" id="A0A6A4IS80"/>
<organism evidence="2 3">
    <name type="scientific">Gymnopus androsaceus JB14</name>
    <dbReference type="NCBI Taxonomy" id="1447944"/>
    <lineage>
        <taxon>Eukaryota</taxon>
        <taxon>Fungi</taxon>
        <taxon>Dikarya</taxon>
        <taxon>Basidiomycota</taxon>
        <taxon>Agaricomycotina</taxon>
        <taxon>Agaricomycetes</taxon>
        <taxon>Agaricomycetidae</taxon>
        <taxon>Agaricales</taxon>
        <taxon>Marasmiineae</taxon>
        <taxon>Omphalotaceae</taxon>
        <taxon>Gymnopus</taxon>
    </lineage>
</organism>
<protein>
    <submittedName>
        <fullName evidence="2">Uncharacterized protein</fullName>
    </submittedName>
</protein>
<accession>A0A6A4IS80</accession>
<sequence length="68" mass="7846">MNTEIQETKDPKDTTDHKSKRNLRPEIRRCCICQSSEDVGFPTDEGLICYFCVGSQIAMQEYEEELAN</sequence>
<name>A0A6A4IS80_9AGAR</name>
<dbReference type="EMBL" id="ML769384">
    <property type="protein sequence ID" value="KAE9410895.1"/>
    <property type="molecule type" value="Genomic_DNA"/>
</dbReference>
<feature type="region of interest" description="Disordered" evidence="1">
    <location>
        <begin position="1"/>
        <end position="21"/>
    </location>
</feature>